<sequence length="200" mass="21900">SNTTLSDTGELEHKWSTKENSFEENECDYCSEDGELDIDSEVKTLAVPPNNNLRIDDVGTRTKVTKSKNMEWTEPSPLFSPISSPKTPSNLSTPSPSLHSKNDAEPLLRLCSNRITNITISTPVPGTPRFLPEACISPAGSDGQVRVRIVRICSGHLARSYLNECEEEGSQGSNSITSSGKLTPLNRPPKDFVCPITRQL</sequence>
<evidence type="ECO:0000259" key="2">
    <source>
        <dbReference type="PROSITE" id="PS51698"/>
    </source>
</evidence>
<feature type="compositionally biased region" description="Polar residues" evidence="1">
    <location>
        <begin position="170"/>
        <end position="181"/>
    </location>
</feature>
<feature type="domain" description="U-box" evidence="2">
    <location>
        <begin position="187"/>
        <end position="200"/>
    </location>
</feature>
<feature type="compositionally biased region" description="Basic and acidic residues" evidence="1">
    <location>
        <begin position="10"/>
        <end position="21"/>
    </location>
</feature>
<evidence type="ECO:0000313" key="4">
    <source>
        <dbReference type="Proteomes" id="UP000554482"/>
    </source>
</evidence>
<feature type="region of interest" description="Disordered" evidence="1">
    <location>
        <begin position="66"/>
        <end position="100"/>
    </location>
</feature>
<organism evidence="3 4">
    <name type="scientific">Thalictrum thalictroides</name>
    <name type="common">Rue-anemone</name>
    <name type="synonym">Anemone thalictroides</name>
    <dbReference type="NCBI Taxonomy" id="46969"/>
    <lineage>
        <taxon>Eukaryota</taxon>
        <taxon>Viridiplantae</taxon>
        <taxon>Streptophyta</taxon>
        <taxon>Embryophyta</taxon>
        <taxon>Tracheophyta</taxon>
        <taxon>Spermatophyta</taxon>
        <taxon>Magnoliopsida</taxon>
        <taxon>Ranunculales</taxon>
        <taxon>Ranunculaceae</taxon>
        <taxon>Thalictroideae</taxon>
        <taxon>Thalictrum</taxon>
    </lineage>
</organism>
<evidence type="ECO:0000256" key="1">
    <source>
        <dbReference type="SAM" id="MobiDB-lite"/>
    </source>
</evidence>
<gene>
    <name evidence="3" type="ORF">FRX31_032904</name>
</gene>
<dbReference type="InterPro" id="IPR003613">
    <property type="entry name" value="Ubox_domain"/>
</dbReference>
<evidence type="ECO:0000313" key="3">
    <source>
        <dbReference type="EMBL" id="KAF5177509.1"/>
    </source>
</evidence>
<protein>
    <recommendedName>
        <fullName evidence="2">U-box domain-containing protein</fullName>
    </recommendedName>
</protein>
<dbReference type="PROSITE" id="PS51698">
    <property type="entry name" value="U_BOX"/>
    <property type="match status" value="1"/>
</dbReference>
<accession>A0A7J6UY48</accession>
<feature type="non-terminal residue" evidence="3">
    <location>
        <position position="200"/>
    </location>
</feature>
<comment type="caution">
    <text evidence="3">The sequence shown here is derived from an EMBL/GenBank/DDBJ whole genome shotgun (WGS) entry which is preliminary data.</text>
</comment>
<feature type="region of interest" description="Disordered" evidence="1">
    <location>
        <begin position="1"/>
        <end position="24"/>
    </location>
</feature>
<feature type="region of interest" description="Disordered" evidence="1">
    <location>
        <begin position="168"/>
        <end position="190"/>
    </location>
</feature>
<feature type="compositionally biased region" description="Low complexity" evidence="1">
    <location>
        <begin position="83"/>
        <end position="99"/>
    </location>
</feature>
<name>A0A7J6UY48_THATH</name>
<keyword evidence="4" id="KW-1185">Reference proteome</keyword>
<dbReference type="GO" id="GO:0016567">
    <property type="term" value="P:protein ubiquitination"/>
    <property type="evidence" value="ECO:0007669"/>
    <property type="project" value="InterPro"/>
</dbReference>
<dbReference type="Proteomes" id="UP000554482">
    <property type="component" value="Unassembled WGS sequence"/>
</dbReference>
<proteinExistence type="predicted"/>
<dbReference type="GO" id="GO:0004842">
    <property type="term" value="F:ubiquitin-protein transferase activity"/>
    <property type="evidence" value="ECO:0007669"/>
    <property type="project" value="InterPro"/>
</dbReference>
<dbReference type="EMBL" id="JABWDY010041307">
    <property type="protein sequence ID" value="KAF5177509.1"/>
    <property type="molecule type" value="Genomic_DNA"/>
</dbReference>
<reference evidence="3 4" key="1">
    <citation type="submission" date="2020-06" db="EMBL/GenBank/DDBJ databases">
        <title>Transcriptomic and genomic resources for Thalictrum thalictroides and T. hernandezii: Facilitating candidate gene discovery in an emerging model plant lineage.</title>
        <authorList>
            <person name="Arias T."/>
            <person name="Riano-Pachon D.M."/>
            <person name="Di Stilio V.S."/>
        </authorList>
    </citation>
    <scope>NUCLEOTIDE SEQUENCE [LARGE SCALE GENOMIC DNA]</scope>
    <source>
        <strain evidence="4">cv. WT478/WT964</strain>
        <tissue evidence="3">Leaves</tissue>
    </source>
</reference>
<dbReference type="AlphaFoldDB" id="A0A7J6UY48"/>